<dbReference type="PROSITE" id="PS51031">
    <property type="entry name" value="BESS"/>
    <property type="match status" value="1"/>
</dbReference>
<sequence length="108" mass="12604">MKRSQTDDIDTRLLQIEEEKLKCFQKSANDPDAQFLMSLLPFLKDIPKHRKLMVRAKLQQVLMDEQHSITSVGIYDNSSDSSQYSVFQQLPEDDLTHYVTQFNPNNNN</sequence>
<dbReference type="RefSeq" id="XP_025421084.1">
    <property type="nucleotide sequence ID" value="XM_025565299.1"/>
</dbReference>
<dbReference type="InterPro" id="IPR004210">
    <property type="entry name" value="BESS_motif"/>
</dbReference>
<reference evidence="4" key="1">
    <citation type="submission" date="2025-08" db="UniProtKB">
        <authorList>
            <consortium name="RefSeq"/>
        </authorList>
    </citation>
    <scope>IDENTIFICATION</scope>
    <source>
        <tissue evidence="4">Whole body</tissue>
    </source>
</reference>
<dbReference type="OrthoDB" id="6630931at2759"/>
<protein>
    <submittedName>
        <fullName evidence="4">Uncharacterized protein LOC112691147</fullName>
    </submittedName>
</protein>
<accession>A0A8B8GCX7</accession>
<keyword evidence="3" id="KW-1185">Reference proteome</keyword>
<feature type="domain" description="BESS" evidence="2">
    <location>
        <begin position="29"/>
        <end position="68"/>
    </location>
</feature>
<dbReference type="GO" id="GO:0005634">
    <property type="term" value="C:nucleus"/>
    <property type="evidence" value="ECO:0007669"/>
    <property type="project" value="UniProtKB-SubCell"/>
</dbReference>
<evidence type="ECO:0000313" key="4">
    <source>
        <dbReference type="RefSeq" id="XP_025421084.1"/>
    </source>
</evidence>
<keyword evidence="1" id="KW-0539">Nucleus</keyword>
<dbReference type="AlphaFoldDB" id="A0A8B8GCX7"/>
<evidence type="ECO:0000256" key="1">
    <source>
        <dbReference type="PROSITE-ProRule" id="PRU00371"/>
    </source>
</evidence>
<gene>
    <name evidence="4" type="primary">LOC112691147</name>
</gene>
<dbReference type="GeneID" id="112691147"/>
<dbReference type="Proteomes" id="UP000694846">
    <property type="component" value="Unplaced"/>
</dbReference>
<dbReference type="Pfam" id="PF02944">
    <property type="entry name" value="BESS"/>
    <property type="match status" value="1"/>
</dbReference>
<proteinExistence type="predicted"/>
<evidence type="ECO:0000259" key="2">
    <source>
        <dbReference type="PROSITE" id="PS51031"/>
    </source>
</evidence>
<name>A0A8B8GCX7_9HEMI</name>
<evidence type="ECO:0000313" key="3">
    <source>
        <dbReference type="Proteomes" id="UP000694846"/>
    </source>
</evidence>
<organism evidence="3 4">
    <name type="scientific">Sipha flava</name>
    <name type="common">yellow sugarcane aphid</name>
    <dbReference type="NCBI Taxonomy" id="143950"/>
    <lineage>
        <taxon>Eukaryota</taxon>
        <taxon>Metazoa</taxon>
        <taxon>Ecdysozoa</taxon>
        <taxon>Arthropoda</taxon>
        <taxon>Hexapoda</taxon>
        <taxon>Insecta</taxon>
        <taxon>Pterygota</taxon>
        <taxon>Neoptera</taxon>
        <taxon>Paraneoptera</taxon>
        <taxon>Hemiptera</taxon>
        <taxon>Sternorrhyncha</taxon>
        <taxon>Aphidomorpha</taxon>
        <taxon>Aphidoidea</taxon>
        <taxon>Aphididae</taxon>
        <taxon>Sipha</taxon>
    </lineage>
</organism>
<comment type="subcellular location">
    <subcellularLocation>
        <location evidence="1">Nucleus</location>
    </subcellularLocation>
</comment>
<dbReference type="GO" id="GO:0003677">
    <property type="term" value="F:DNA binding"/>
    <property type="evidence" value="ECO:0007669"/>
    <property type="project" value="InterPro"/>
</dbReference>